<dbReference type="PANTHER" id="PTHR38436">
    <property type="entry name" value="POLYKETIDE CYCLASE SNOAL-LIKE DOMAIN"/>
    <property type="match status" value="1"/>
</dbReference>
<dbReference type="InterPro" id="IPR009959">
    <property type="entry name" value="Cyclase_SnoaL-like"/>
</dbReference>
<dbReference type="Pfam" id="PF12680">
    <property type="entry name" value="SnoaL_2"/>
    <property type="match status" value="1"/>
</dbReference>
<evidence type="ECO:0000259" key="1">
    <source>
        <dbReference type="Pfam" id="PF12680"/>
    </source>
</evidence>
<organism evidence="2 3">
    <name type="scientific">Pseudoclavibacter endophyticus</name>
    <dbReference type="NCBI Taxonomy" id="1778590"/>
    <lineage>
        <taxon>Bacteria</taxon>
        <taxon>Bacillati</taxon>
        <taxon>Actinomycetota</taxon>
        <taxon>Actinomycetes</taxon>
        <taxon>Micrococcales</taxon>
        <taxon>Microbacteriaceae</taxon>
        <taxon>Pseudoclavibacter</taxon>
    </lineage>
</organism>
<protein>
    <submittedName>
        <fullName evidence="2">Polyketide cyclase</fullName>
    </submittedName>
</protein>
<dbReference type="InterPro" id="IPR032710">
    <property type="entry name" value="NTF2-like_dom_sf"/>
</dbReference>
<name>A0A6H9WPR3_9MICO</name>
<dbReference type="RefSeq" id="WP_158027520.1">
    <property type="nucleotide sequence ID" value="NZ_BMHG01000001.1"/>
</dbReference>
<dbReference type="GO" id="GO:0030638">
    <property type="term" value="P:polyketide metabolic process"/>
    <property type="evidence" value="ECO:0007669"/>
    <property type="project" value="InterPro"/>
</dbReference>
<dbReference type="Gene3D" id="3.10.450.50">
    <property type="match status" value="1"/>
</dbReference>
<dbReference type="OrthoDB" id="129343at2"/>
<dbReference type="Proteomes" id="UP000431744">
    <property type="component" value="Unassembled WGS sequence"/>
</dbReference>
<sequence>MTITTEKSKEIVLAFYERYNARDVEGAVSYLGETYMQHNPWVTDGPEGFRRFVTFLRDNFPDGRNEVKRVIAEHDIVCLHVHSRRVPGETGRAIMDVFRVDERGKIVEHWDVIQAIPDNIYPPVNDNGYF</sequence>
<evidence type="ECO:0000313" key="2">
    <source>
        <dbReference type="EMBL" id="KAB1648967.1"/>
    </source>
</evidence>
<accession>A0A6H9WPR3</accession>
<reference evidence="2 3" key="1">
    <citation type="submission" date="2019-09" db="EMBL/GenBank/DDBJ databases">
        <title>Phylogeny of genus Pseudoclavibacter and closely related genus.</title>
        <authorList>
            <person name="Li Y."/>
        </authorList>
    </citation>
    <scope>NUCLEOTIDE SEQUENCE [LARGE SCALE GENOMIC DNA]</scope>
    <source>
        <strain evidence="2 3">EGI 60007</strain>
    </source>
</reference>
<keyword evidence="3" id="KW-1185">Reference proteome</keyword>
<dbReference type="InterPro" id="IPR037401">
    <property type="entry name" value="SnoaL-like"/>
</dbReference>
<dbReference type="PANTHER" id="PTHR38436:SF1">
    <property type="entry name" value="ESTER CYCLASE"/>
    <property type="match status" value="1"/>
</dbReference>
<comment type="caution">
    <text evidence="2">The sequence shown here is derived from an EMBL/GenBank/DDBJ whole genome shotgun (WGS) entry which is preliminary data.</text>
</comment>
<proteinExistence type="predicted"/>
<evidence type="ECO:0000313" key="3">
    <source>
        <dbReference type="Proteomes" id="UP000431744"/>
    </source>
</evidence>
<feature type="domain" description="SnoaL-like" evidence="1">
    <location>
        <begin position="12"/>
        <end position="109"/>
    </location>
</feature>
<gene>
    <name evidence="2" type="ORF">F8O04_01335</name>
</gene>
<dbReference type="SUPFAM" id="SSF54427">
    <property type="entry name" value="NTF2-like"/>
    <property type="match status" value="1"/>
</dbReference>
<dbReference type="EMBL" id="WBJY01000001">
    <property type="protein sequence ID" value="KAB1648967.1"/>
    <property type="molecule type" value="Genomic_DNA"/>
</dbReference>
<dbReference type="AlphaFoldDB" id="A0A6H9WPR3"/>